<dbReference type="Gene3D" id="3.40.50.1240">
    <property type="entry name" value="Phosphoglycerate mutase-like"/>
    <property type="match status" value="1"/>
</dbReference>
<keyword evidence="4" id="KW-0378">Hydrolase</keyword>
<dbReference type="SMART" id="SM00855">
    <property type="entry name" value="PGAM"/>
    <property type="match status" value="1"/>
</dbReference>
<protein>
    <recommendedName>
        <fullName evidence="5">Serine/threonine-protein phosphatase PGAM5, mitochondrial</fullName>
        <ecNumber evidence="2">3.1.3.16</ecNumber>
    </recommendedName>
    <alternativeName>
        <fullName evidence="7">Phosphoglycerate mutase family member 5</fullName>
    </alternativeName>
    <alternativeName>
        <fullName evidence="6">Serine/threonine-protein phosphatase Pgam5, mitochondrial</fullName>
    </alternativeName>
</protein>
<feature type="binding site" evidence="8">
    <location>
        <begin position="110"/>
        <end position="115"/>
    </location>
    <ligand>
        <name>substrate</name>
    </ligand>
</feature>
<dbReference type="GO" id="GO:0004722">
    <property type="term" value="F:protein serine/threonine phosphatase activity"/>
    <property type="evidence" value="ECO:0007669"/>
    <property type="project" value="UniProtKB-EC"/>
</dbReference>
<sequence length="294" mass="33732">MFQRQIFFPLLLIRNFDMNTSKLLKTLLSVGAAGTLSYAVTVFKVNDKQEPVLADNTRVTWDYNWDKREPVSLINPKKLQKLAECDDKVGIADLISQYTPTATRHIFFIRHGQYNQKFKEDELRTLTQLGQEQAVYTGMRLRDLGITFDKIVESSMTRAIETSSLIQDQLSKTTVVRTDLLREGSPIEPVPPFRDWRSQISVYTDHPRIESAFRKFVHRADYTQEKDSYEVVVCHANVIRYIVCRSMQVAPEAWLRMSLHHGSITLISIHPDGFVTVKSIGEAGHIPKDKLTTS</sequence>
<evidence type="ECO:0000313" key="9">
    <source>
        <dbReference type="EMBL" id="CAB3264802.1"/>
    </source>
</evidence>
<feature type="binding site" evidence="8">
    <location>
        <position position="158"/>
    </location>
    <ligand>
        <name>substrate</name>
    </ligand>
</feature>
<evidence type="ECO:0000256" key="6">
    <source>
        <dbReference type="ARBA" id="ARBA00040722"/>
    </source>
</evidence>
<dbReference type="InterPro" id="IPR013078">
    <property type="entry name" value="His_Pase_superF_clade-1"/>
</dbReference>
<evidence type="ECO:0000256" key="8">
    <source>
        <dbReference type="PIRSR" id="PIRSR613078-2"/>
    </source>
</evidence>
<evidence type="ECO:0000256" key="5">
    <source>
        <dbReference type="ARBA" id="ARBA00039765"/>
    </source>
</evidence>
<dbReference type="CDD" id="cd07067">
    <property type="entry name" value="HP_PGM_like"/>
    <property type="match status" value="1"/>
</dbReference>
<organism evidence="9">
    <name type="scientific">Phallusia mammillata</name>
    <dbReference type="NCBI Taxonomy" id="59560"/>
    <lineage>
        <taxon>Eukaryota</taxon>
        <taxon>Metazoa</taxon>
        <taxon>Chordata</taxon>
        <taxon>Tunicata</taxon>
        <taxon>Ascidiacea</taxon>
        <taxon>Phlebobranchia</taxon>
        <taxon>Ascidiidae</taxon>
        <taxon>Phallusia</taxon>
    </lineage>
</organism>
<name>A0A6F9DMX4_9ASCI</name>
<evidence type="ECO:0000256" key="2">
    <source>
        <dbReference type="ARBA" id="ARBA00013081"/>
    </source>
</evidence>
<dbReference type="EMBL" id="LR788940">
    <property type="protein sequence ID" value="CAB3264802.1"/>
    <property type="molecule type" value="mRNA"/>
</dbReference>
<comment type="similarity">
    <text evidence="1">Belongs to the phosphoglycerate mutase family. BPG-dependent PGAM subfamily.</text>
</comment>
<dbReference type="GO" id="GO:0005739">
    <property type="term" value="C:mitochondrion"/>
    <property type="evidence" value="ECO:0007669"/>
    <property type="project" value="TreeGrafter"/>
</dbReference>
<evidence type="ECO:0000256" key="1">
    <source>
        <dbReference type="ARBA" id="ARBA00006717"/>
    </source>
</evidence>
<evidence type="ECO:0000256" key="7">
    <source>
        <dbReference type="ARBA" id="ARBA00041839"/>
    </source>
</evidence>
<dbReference type="InterPro" id="IPR051021">
    <property type="entry name" value="Mito_Ser/Thr_phosphatase"/>
</dbReference>
<reference evidence="9" key="1">
    <citation type="submission" date="2020-04" db="EMBL/GenBank/DDBJ databases">
        <authorList>
            <person name="Neveu A P."/>
        </authorList>
    </citation>
    <scope>NUCLEOTIDE SEQUENCE</scope>
    <source>
        <tissue evidence="9">Whole embryo</tissue>
    </source>
</reference>
<evidence type="ECO:0000256" key="4">
    <source>
        <dbReference type="ARBA" id="ARBA00022801"/>
    </source>
</evidence>
<evidence type="ECO:0000256" key="3">
    <source>
        <dbReference type="ARBA" id="ARBA00022590"/>
    </source>
</evidence>
<dbReference type="GO" id="GO:0090141">
    <property type="term" value="P:positive regulation of mitochondrial fission"/>
    <property type="evidence" value="ECO:0007669"/>
    <property type="project" value="TreeGrafter"/>
</dbReference>
<dbReference type="Pfam" id="PF00300">
    <property type="entry name" value="His_Phos_1"/>
    <property type="match status" value="2"/>
</dbReference>
<dbReference type="SUPFAM" id="SSF53254">
    <property type="entry name" value="Phosphoglycerate mutase-like"/>
    <property type="match status" value="1"/>
</dbReference>
<keyword evidence="3" id="KW-1210">Necrosis</keyword>
<dbReference type="AlphaFoldDB" id="A0A6F9DMX4"/>
<dbReference type="PANTHER" id="PTHR20935:SF0">
    <property type="entry name" value="SERINE_THREONINE-PROTEIN PHOSPHATASE PGAM5, MITOCHONDRIAL"/>
    <property type="match status" value="1"/>
</dbReference>
<accession>A0A6F9DMX4</accession>
<gene>
    <name evidence="9" type="primary">Pgam5-001</name>
</gene>
<dbReference type="EC" id="3.1.3.16" evidence="2"/>
<dbReference type="InterPro" id="IPR029033">
    <property type="entry name" value="His_PPase_superfam"/>
</dbReference>
<dbReference type="PANTHER" id="PTHR20935">
    <property type="entry name" value="PHOSPHOGLYCERATE MUTASE-RELATED"/>
    <property type="match status" value="1"/>
</dbReference>
<proteinExistence type="evidence at transcript level"/>
<dbReference type="GO" id="GO:0012501">
    <property type="term" value="P:programmed cell death"/>
    <property type="evidence" value="ECO:0007669"/>
    <property type="project" value="UniProtKB-KW"/>
</dbReference>